<evidence type="ECO:0000313" key="2">
    <source>
        <dbReference type="EMBL" id="ODA29926.1"/>
    </source>
</evidence>
<evidence type="ECO:0000256" key="1">
    <source>
        <dbReference type="ARBA" id="ARBA00009589"/>
    </source>
</evidence>
<dbReference type="Gene3D" id="3.40.50.1000">
    <property type="entry name" value="HAD superfamily/HAD-like"/>
    <property type="match status" value="1"/>
</dbReference>
<sequence length="154" mass="17643">MRRNNTDMKTVFVDLDNVLADYSGAFDRARQRDPDQVYPQSQYGFFARLLPIKGAVETMHAMAESDAYEPYILTAPSIYNPLCYTEKRVWVEDILGLSFVRHLIICSNKALIKGDILIDDNQCGCGQESFSGELVHFGGRQFPDWRAVREYLHV</sequence>
<comment type="caution">
    <text evidence="2">The sequence shown here is derived from an EMBL/GenBank/DDBJ whole genome shotgun (WGS) entry which is preliminary data.</text>
</comment>
<dbReference type="InterPro" id="IPR010708">
    <property type="entry name" value="5'(3')-deoxyribonucleotidase"/>
</dbReference>
<comment type="similarity">
    <text evidence="1">Belongs to the 5'(3')-deoxyribonucleotidase family.</text>
</comment>
<dbReference type="SUPFAM" id="SSF56784">
    <property type="entry name" value="HAD-like"/>
    <property type="match status" value="1"/>
</dbReference>
<name>A0A1C3E9N0_9GAMM</name>
<dbReference type="GO" id="GO:0008253">
    <property type="term" value="F:5'-nucleotidase activity"/>
    <property type="evidence" value="ECO:0007669"/>
    <property type="project" value="InterPro"/>
</dbReference>
<dbReference type="Proteomes" id="UP000094936">
    <property type="component" value="Unassembled WGS sequence"/>
</dbReference>
<reference evidence="2 3" key="1">
    <citation type="submission" date="2016-05" db="EMBL/GenBank/DDBJ databases">
        <title>Genomic Taxonomy of the Vibrionaceae.</title>
        <authorList>
            <person name="Gomez-Gil B."/>
            <person name="Enciso-Ibarra J."/>
        </authorList>
    </citation>
    <scope>NUCLEOTIDE SEQUENCE [LARGE SCALE GENOMIC DNA]</scope>
    <source>
        <strain evidence="2 3">CAIM 1920</strain>
    </source>
</reference>
<keyword evidence="3" id="KW-1185">Reference proteome</keyword>
<dbReference type="EMBL" id="LYBM01000059">
    <property type="protein sequence ID" value="ODA29926.1"/>
    <property type="molecule type" value="Genomic_DNA"/>
</dbReference>
<proteinExistence type="inferred from homology"/>
<gene>
    <name evidence="2" type="ORF">A8L45_21225</name>
</gene>
<dbReference type="InterPro" id="IPR036412">
    <property type="entry name" value="HAD-like_sf"/>
</dbReference>
<accession>A0A1C3E9N0</accession>
<protein>
    <submittedName>
        <fullName evidence="2">Uncharacterized protein</fullName>
    </submittedName>
</protein>
<dbReference type="Pfam" id="PF06941">
    <property type="entry name" value="NT5C"/>
    <property type="match status" value="1"/>
</dbReference>
<organism evidence="2 3">
    <name type="scientific">Veronia pacifica</name>
    <dbReference type="NCBI Taxonomy" id="1080227"/>
    <lineage>
        <taxon>Bacteria</taxon>
        <taxon>Pseudomonadati</taxon>
        <taxon>Pseudomonadota</taxon>
        <taxon>Gammaproteobacteria</taxon>
        <taxon>Vibrionales</taxon>
        <taxon>Vibrionaceae</taxon>
        <taxon>Veronia</taxon>
    </lineage>
</organism>
<dbReference type="PANTHER" id="PTHR16504">
    <property type="entry name" value="5'(3')-DEOXYRIBONUCLEOTIDASE"/>
    <property type="match status" value="1"/>
</dbReference>
<dbReference type="AlphaFoldDB" id="A0A1C3E9N0"/>
<dbReference type="STRING" id="1080227.A8L45_21225"/>
<evidence type="ECO:0000313" key="3">
    <source>
        <dbReference type="Proteomes" id="UP000094936"/>
    </source>
</evidence>
<dbReference type="PANTHER" id="PTHR16504:SF4">
    <property type="entry name" value="5'(3')-DEOXYRIBONUCLEOTIDASE"/>
    <property type="match status" value="1"/>
</dbReference>
<dbReference type="InterPro" id="IPR023214">
    <property type="entry name" value="HAD_sf"/>
</dbReference>
<dbReference type="GO" id="GO:0009223">
    <property type="term" value="P:pyrimidine deoxyribonucleotide catabolic process"/>
    <property type="evidence" value="ECO:0007669"/>
    <property type="project" value="TreeGrafter"/>
</dbReference>